<organism evidence="1 2">
    <name type="scientific">Cymbomonas tetramitiformis</name>
    <dbReference type="NCBI Taxonomy" id="36881"/>
    <lineage>
        <taxon>Eukaryota</taxon>
        <taxon>Viridiplantae</taxon>
        <taxon>Chlorophyta</taxon>
        <taxon>Pyramimonadophyceae</taxon>
        <taxon>Pyramimonadales</taxon>
        <taxon>Pyramimonadaceae</taxon>
        <taxon>Cymbomonas</taxon>
    </lineage>
</organism>
<proteinExistence type="predicted"/>
<comment type="caution">
    <text evidence="1">The sequence shown here is derived from an EMBL/GenBank/DDBJ whole genome shotgun (WGS) entry which is preliminary data.</text>
</comment>
<evidence type="ECO:0000313" key="2">
    <source>
        <dbReference type="Proteomes" id="UP001190700"/>
    </source>
</evidence>
<dbReference type="Proteomes" id="UP001190700">
    <property type="component" value="Unassembled WGS sequence"/>
</dbReference>
<dbReference type="AlphaFoldDB" id="A0AAE0LFS1"/>
<protein>
    <submittedName>
        <fullName evidence="1">Uncharacterized protein</fullName>
    </submittedName>
</protein>
<accession>A0AAE0LFS1</accession>
<sequence length="116" mass="12793">MSSVELTAFELKLRPQLTCVESMGRAKARLLISDLLVLVQHYKARALDVAPLGETDVDASKVHKDFPNFSDSTTQRSSANFADPDSQASFNKLCYDVGVQADFFESKTALFNDEGD</sequence>
<name>A0AAE0LFS1_9CHLO</name>
<evidence type="ECO:0000313" key="1">
    <source>
        <dbReference type="EMBL" id="KAK3283129.1"/>
    </source>
</evidence>
<dbReference type="EMBL" id="LGRX02003016">
    <property type="protein sequence ID" value="KAK3283129.1"/>
    <property type="molecule type" value="Genomic_DNA"/>
</dbReference>
<gene>
    <name evidence="1" type="ORF">CYMTET_9161</name>
</gene>
<reference evidence="1 2" key="1">
    <citation type="journal article" date="2015" name="Genome Biol. Evol.">
        <title>Comparative Genomics of a Bacterivorous Green Alga Reveals Evolutionary Causalities and Consequences of Phago-Mixotrophic Mode of Nutrition.</title>
        <authorList>
            <person name="Burns J.A."/>
            <person name="Paasch A."/>
            <person name="Narechania A."/>
            <person name="Kim E."/>
        </authorList>
    </citation>
    <scope>NUCLEOTIDE SEQUENCE [LARGE SCALE GENOMIC DNA]</scope>
    <source>
        <strain evidence="1 2">PLY_AMNH</strain>
    </source>
</reference>
<keyword evidence="2" id="KW-1185">Reference proteome</keyword>